<keyword evidence="4" id="KW-1185">Reference proteome</keyword>
<dbReference type="InterPro" id="IPR000160">
    <property type="entry name" value="GGDEF_dom"/>
</dbReference>
<dbReference type="GO" id="GO:0005886">
    <property type="term" value="C:plasma membrane"/>
    <property type="evidence" value="ECO:0007669"/>
    <property type="project" value="TreeGrafter"/>
</dbReference>
<feature type="transmembrane region" description="Helical" evidence="1">
    <location>
        <begin position="195"/>
        <end position="215"/>
    </location>
</feature>
<keyword evidence="1" id="KW-0472">Membrane</keyword>
<keyword evidence="1" id="KW-0812">Transmembrane</keyword>
<comment type="caution">
    <text evidence="3">The sequence shown here is derived from an EMBL/GenBank/DDBJ whole genome shotgun (WGS) entry which is preliminary data.</text>
</comment>
<dbReference type="GO" id="GO:0052621">
    <property type="term" value="F:diguanylate cyclase activity"/>
    <property type="evidence" value="ECO:0007669"/>
    <property type="project" value="TreeGrafter"/>
</dbReference>
<name>A0A9J6QJ17_9FIRM</name>
<evidence type="ECO:0000313" key="3">
    <source>
        <dbReference type="EMBL" id="MCU7377097.1"/>
    </source>
</evidence>
<dbReference type="PROSITE" id="PS50887">
    <property type="entry name" value="GGDEF"/>
    <property type="match status" value="1"/>
</dbReference>
<dbReference type="InterPro" id="IPR050469">
    <property type="entry name" value="Diguanylate_Cyclase"/>
</dbReference>
<accession>A0A9J6QJ17</accession>
<protein>
    <submittedName>
        <fullName evidence="3">GGDEF domain-containing protein</fullName>
    </submittedName>
</protein>
<dbReference type="CDD" id="cd01949">
    <property type="entry name" value="GGDEF"/>
    <property type="match status" value="1"/>
</dbReference>
<feature type="transmembrane region" description="Helical" evidence="1">
    <location>
        <begin position="132"/>
        <end position="148"/>
    </location>
</feature>
<reference evidence="3" key="1">
    <citation type="submission" date="2022-09" db="EMBL/GenBank/DDBJ databases">
        <title>Culturomic study of gut microbiota in children with autism spectrum disorder.</title>
        <authorList>
            <person name="Efimov B.A."/>
            <person name="Chaplin A.V."/>
            <person name="Sokolova S.R."/>
            <person name="Pikina A.P."/>
            <person name="Korzhanova M."/>
            <person name="Belova V."/>
            <person name="Korostin D."/>
        </authorList>
    </citation>
    <scope>NUCLEOTIDE SEQUENCE</scope>
    <source>
        <strain evidence="3">ASD5510</strain>
    </source>
</reference>
<feature type="transmembrane region" description="Helical" evidence="1">
    <location>
        <begin position="169"/>
        <end position="189"/>
    </location>
</feature>
<organism evidence="3 4">
    <name type="scientific">Hominibacterium faecale</name>
    <dbReference type="NCBI Taxonomy" id="2839743"/>
    <lineage>
        <taxon>Bacteria</taxon>
        <taxon>Bacillati</taxon>
        <taxon>Bacillota</taxon>
        <taxon>Clostridia</taxon>
        <taxon>Peptostreptococcales</taxon>
        <taxon>Anaerovoracaceae</taxon>
        <taxon>Hominibacterium</taxon>
    </lineage>
</organism>
<sequence length="407" mass="47306">MSTWLLTFFAAGAAYFYFNWQFLALADECFGKKTSVLRAIGVFVLNYAVFTGCSLLQLHLIANWSIFFCFLMAEIHIIYRQSWIADIYMALNGVLNGLAVNIILRCAFALFMNKPLMLFDNQTLMSENLKRYPVLLGFILAGVIFHAIRKSGTGSKIKQLAKDRSSLTFLVRLTLVLYVYLILNLLTYYTDGNDLVFKLWGIKSACFAILGFYLASSYSFRMSRLNYYADLNRKEREALLQEKQDDEKLRIIAYTDLLTGCYNRQYADDILQELWEKETPFCVCFVDLNGLKEVNDQYGHLEGDQYLITVAKTVKKYIRQQDLFFRYGGDEFLVLFMEANETVPMQRMYSINKELVEYGKKRNSHAEISISWGVAHREEASDIAKLLQMADERMYRNKQEIYKGRKN</sequence>
<dbReference type="RefSeq" id="WP_253020584.1">
    <property type="nucleotide sequence ID" value="NZ_JAOSHN010000001.1"/>
</dbReference>
<dbReference type="GO" id="GO:1902201">
    <property type="term" value="P:negative regulation of bacterial-type flagellum-dependent cell motility"/>
    <property type="evidence" value="ECO:0007669"/>
    <property type="project" value="TreeGrafter"/>
</dbReference>
<feature type="domain" description="GGDEF" evidence="2">
    <location>
        <begin position="279"/>
        <end position="407"/>
    </location>
</feature>
<dbReference type="InterPro" id="IPR029787">
    <property type="entry name" value="Nucleotide_cyclase"/>
</dbReference>
<dbReference type="NCBIfam" id="TIGR00254">
    <property type="entry name" value="GGDEF"/>
    <property type="match status" value="1"/>
</dbReference>
<proteinExistence type="predicted"/>
<gene>
    <name evidence="3" type="ORF">OBO34_01875</name>
</gene>
<dbReference type="PANTHER" id="PTHR45138:SF6">
    <property type="entry name" value="DIGUANYLATE CYCLASE DGCN"/>
    <property type="match status" value="1"/>
</dbReference>
<evidence type="ECO:0000256" key="1">
    <source>
        <dbReference type="SAM" id="Phobius"/>
    </source>
</evidence>
<dbReference type="Gene3D" id="3.30.70.270">
    <property type="match status" value="1"/>
</dbReference>
<feature type="transmembrane region" description="Helical" evidence="1">
    <location>
        <begin position="42"/>
        <end position="75"/>
    </location>
</feature>
<dbReference type="EMBL" id="JAOSHN010000001">
    <property type="protein sequence ID" value="MCU7377097.1"/>
    <property type="molecule type" value="Genomic_DNA"/>
</dbReference>
<dbReference type="SUPFAM" id="SSF55073">
    <property type="entry name" value="Nucleotide cyclase"/>
    <property type="match status" value="1"/>
</dbReference>
<evidence type="ECO:0000313" key="4">
    <source>
        <dbReference type="Proteomes" id="UP001065549"/>
    </source>
</evidence>
<dbReference type="Proteomes" id="UP001065549">
    <property type="component" value="Unassembled WGS sequence"/>
</dbReference>
<dbReference type="GO" id="GO:0043709">
    <property type="term" value="P:cell adhesion involved in single-species biofilm formation"/>
    <property type="evidence" value="ECO:0007669"/>
    <property type="project" value="TreeGrafter"/>
</dbReference>
<evidence type="ECO:0000259" key="2">
    <source>
        <dbReference type="PROSITE" id="PS50887"/>
    </source>
</evidence>
<dbReference type="InterPro" id="IPR043128">
    <property type="entry name" value="Rev_trsase/Diguanyl_cyclase"/>
</dbReference>
<dbReference type="SMART" id="SM00267">
    <property type="entry name" value="GGDEF"/>
    <property type="match status" value="1"/>
</dbReference>
<dbReference type="PANTHER" id="PTHR45138">
    <property type="entry name" value="REGULATORY COMPONENTS OF SENSORY TRANSDUCTION SYSTEM"/>
    <property type="match status" value="1"/>
</dbReference>
<keyword evidence="1" id="KW-1133">Transmembrane helix</keyword>
<feature type="transmembrane region" description="Helical" evidence="1">
    <location>
        <begin position="87"/>
        <end position="112"/>
    </location>
</feature>
<dbReference type="AlphaFoldDB" id="A0A9J6QJ17"/>
<dbReference type="Pfam" id="PF00990">
    <property type="entry name" value="GGDEF"/>
    <property type="match status" value="1"/>
</dbReference>